<reference evidence="2" key="1">
    <citation type="journal article" date="2023" name="Nat. Commun.">
        <title>Diploid and tetraploid genomes of Acorus and the evolution of monocots.</title>
        <authorList>
            <person name="Ma L."/>
            <person name="Liu K.W."/>
            <person name="Li Z."/>
            <person name="Hsiao Y.Y."/>
            <person name="Qi Y."/>
            <person name="Fu T."/>
            <person name="Tang G.D."/>
            <person name="Zhang D."/>
            <person name="Sun W.H."/>
            <person name="Liu D.K."/>
            <person name="Li Y."/>
            <person name="Chen G.Z."/>
            <person name="Liu X.D."/>
            <person name="Liao X.Y."/>
            <person name="Jiang Y.T."/>
            <person name="Yu X."/>
            <person name="Hao Y."/>
            <person name="Huang J."/>
            <person name="Zhao X.W."/>
            <person name="Ke S."/>
            <person name="Chen Y.Y."/>
            <person name="Wu W.L."/>
            <person name="Hsu J.L."/>
            <person name="Lin Y.F."/>
            <person name="Huang M.D."/>
            <person name="Li C.Y."/>
            <person name="Huang L."/>
            <person name="Wang Z.W."/>
            <person name="Zhao X."/>
            <person name="Zhong W.Y."/>
            <person name="Peng D.H."/>
            <person name="Ahmad S."/>
            <person name="Lan S."/>
            <person name="Zhang J.S."/>
            <person name="Tsai W.C."/>
            <person name="Van de Peer Y."/>
            <person name="Liu Z.J."/>
        </authorList>
    </citation>
    <scope>NUCLEOTIDE SEQUENCE</scope>
    <source>
        <strain evidence="2">SCP</strain>
    </source>
</reference>
<keyword evidence="3" id="KW-1185">Reference proteome</keyword>
<name>A0AAV9BMR3_ACOGR</name>
<evidence type="ECO:0000313" key="2">
    <source>
        <dbReference type="EMBL" id="KAK1277855.1"/>
    </source>
</evidence>
<accession>A0AAV9BMR3</accession>
<reference evidence="2" key="2">
    <citation type="submission" date="2023-06" db="EMBL/GenBank/DDBJ databases">
        <authorList>
            <person name="Ma L."/>
            <person name="Liu K.-W."/>
            <person name="Li Z."/>
            <person name="Hsiao Y.-Y."/>
            <person name="Qi Y."/>
            <person name="Fu T."/>
            <person name="Tang G."/>
            <person name="Zhang D."/>
            <person name="Sun W.-H."/>
            <person name="Liu D.-K."/>
            <person name="Li Y."/>
            <person name="Chen G.-Z."/>
            <person name="Liu X.-D."/>
            <person name="Liao X.-Y."/>
            <person name="Jiang Y.-T."/>
            <person name="Yu X."/>
            <person name="Hao Y."/>
            <person name="Huang J."/>
            <person name="Zhao X.-W."/>
            <person name="Ke S."/>
            <person name="Chen Y.-Y."/>
            <person name="Wu W.-L."/>
            <person name="Hsu J.-L."/>
            <person name="Lin Y.-F."/>
            <person name="Huang M.-D."/>
            <person name="Li C.-Y."/>
            <person name="Huang L."/>
            <person name="Wang Z.-W."/>
            <person name="Zhao X."/>
            <person name="Zhong W.-Y."/>
            <person name="Peng D.-H."/>
            <person name="Ahmad S."/>
            <person name="Lan S."/>
            <person name="Zhang J.-S."/>
            <person name="Tsai W.-C."/>
            <person name="Van De Peer Y."/>
            <person name="Liu Z.-J."/>
        </authorList>
    </citation>
    <scope>NUCLEOTIDE SEQUENCE</scope>
    <source>
        <strain evidence="2">SCP</strain>
        <tissue evidence="2">Leaves</tissue>
    </source>
</reference>
<dbReference type="PANTHER" id="PTHR33702">
    <property type="entry name" value="BNAA09G40010D PROTEIN"/>
    <property type="match status" value="1"/>
</dbReference>
<dbReference type="EMBL" id="JAUJYN010000002">
    <property type="protein sequence ID" value="KAK1277855.1"/>
    <property type="molecule type" value="Genomic_DNA"/>
</dbReference>
<gene>
    <name evidence="2" type="ORF">QJS04_geneDACA007158</name>
</gene>
<sequence>MEGVSEGIYRGIKGYWRRRSYERLDGSGRRRRRRVQFAKLGGENSSRGGGSGDRRKGRRFWRIRMRPRFRLASPRRILARLRDGYVKMMMSFANSRVFGGGGGGGISFYGGGGGDIAGFGRPALKEYDEKVIVQIYKSLVAQGQLLARDGAIVAAKPIAVNRF</sequence>
<evidence type="ECO:0000313" key="3">
    <source>
        <dbReference type="Proteomes" id="UP001179952"/>
    </source>
</evidence>
<dbReference type="PANTHER" id="PTHR33702:SF5">
    <property type="entry name" value="OS01G0308600 PROTEIN"/>
    <property type="match status" value="1"/>
</dbReference>
<dbReference type="Proteomes" id="UP001179952">
    <property type="component" value="Unassembled WGS sequence"/>
</dbReference>
<proteinExistence type="predicted"/>
<protein>
    <submittedName>
        <fullName evidence="2">Uncharacterized protein</fullName>
    </submittedName>
</protein>
<dbReference type="AlphaFoldDB" id="A0AAV9BMR3"/>
<comment type="caution">
    <text evidence="2">The sequence shown here is derived from an EMBL/GenBank/DDBJ whole genome shotgun (WGS) entry which is preliminary data.</text>
</comment>
<feature type="region of interest" description="Disordered" evidence="1">
    <location>
        <begin position="37"/>
        <end position="57"/>
    </location>
</feature>
<evidence type="ECO:0000256" key="1">
    <source>
        <dbReference type="SAM" id="MobiDB-lite"/>
    </source>
</evidence>
<organism evidence="2 3">
    <name type="scientific">Acorus gramineus</name>
    <name type="common">Dwarf sweet flag</name>
    <dbReference type="NCBI Taxonomy" id="55184"/>
    <lineage>
        <taxon>Eukaryota</taxon>
        <taxon>Viridiplantae</taxon>
        <taxon>Streptophyta</taxon>
        <taxon>Embryophyta</taxon>
        <taxon>Tracheophyta</taxon>
        <taxon>Spermatophyta</taxon>
        <taxon>Magnoliopsida</taxon>
        <taxon>Liliopsida</taxon>
        <taxon>Acoraceae</taxon>
        <taxon>Acorus</taxon>
    </lineage>
</organism>